<dbReference type="PANTHER" id="PTHR43748:SF1">
    <property type="entry name" value="RIBOSE-5-PHOSPHATE ISOMERASE 4, CHLOROPLASTIC-RELATED"/>
    <property type="match status" value="1"/>
</dbReference>
<evidence type="ECO:0000256" key="2">
    <source>
        <dbReference type="ARBA" id="ARBA00004988"/>
    </source>
</evidence>
<dbReference type="AlphaFoldDB" id="A0AAE1RA29"/>
<comment type="caution">
    <text evidence="6">The sequence shown here is derived from an EMBL/GenBank/DDBJ whole genome shotgun (WGS) entry which is preliminary data.</text>
</comment>
<dbReference type="SUPFAM" id="SSF100950">
    <property type="entry name" value="NagB/RpiA/CoA transferase-like"/>
    <property type="match status" value="1"/>
</dbReference>
<proteinExistence type="inferred from homology"/>
<dbReference type="InterPro" id="IPR037171">
    <property type="entry name" value="NagB/RpiA_transferase-like"/>
</dbReference>
<dbReference type="InterPro" id="IPR004788">
    <property type="entry name" value="Ribose5P_isomerase_type_A"/>
</dbReference>
<evidence type="ECO:0000313" key="7">
    <source>
        <dbReference type="Proteomes" id="UP001291623"/>
    </source>
</evidence>
<dbReference type="PANTHER" id="PTHR43748">
    <property type="entry name" value="RIBOSE-5-PHOSPHATE ISOMERASE 3, CHLOROPLASTIC-RELATED"/>
    <property type="match status" value="1"/>
</dbReference>
<dbReference type="EMBL" id="JAVYJV010000018">
    <property type="protein sequence ID" value="KAK4347433.1"/>
    <property type="molecule type" value="Genomic_DNA"/>
</dbReference>
<keyword evidence="5" id="KW-0413">Isomerase</keyword>
<evidence type="ECO:0000256" key="4">
    <source>
        <dbReference type="ARBA" id="ARBA00011959"/>
    </source>
</evidence>
<dbReference type="GO" id="GO:0009052">
    <property type="term" value="P:pentose-phosphate shunt, non-oxidative branch"/>
    <property type="evidence" value="ECO:0007669"/>
    <property type="project" value="InterPro"/>
</dbReference>
<dbReference type="EC" id="5.3.1.6" evidence="4"/>
<protein>
    <recommendedName>
        <fullName evidence="4">ribose-5-phosphate isomerase</fullName>
        <ecNumber evidence="4">5.3.1.6</ecNumber>
    </recommendedName>
</protein>
<evidence type="ECO:0000256" key="5">
    <source>
        <dbReference type="ARBA" id="ARBA00023235"/>
    </source>
</evidence>
<comment type="pathway">
    <text evidence="2">Carbohydrate degradation; pentose phosphate pathway; D-ribose 5-phosphate from D-ribulose 5-phosphate (non-oxidative stage): step 1/1.</text>
</comment>
<name>A0AAE1RA29_9SOLA</name>
<dbReference type="SUPFAM" id="SSF75445">
    <property type="entry name" value="D-ribose-5-phosphate isomerase (RpiA), lid domain"/>
    <property type="match status" value="1"/>
</dbReference>
<evidence type="ECO:0000256" key="3">
    <source>
        <dbReference type="ARBA" id="ARBA00008088"/>
    </source>
</evidence>
<dbReference type="GO" id="GO:0004751">
    <property type="term" value="F:ribose-5-phosphate isomerase activity"/>
    <property type="evidence" value="ECO:0007669"/>
    <property type="project" value="UniProtKB-EC"/>
</dbReference>
<dbReference type="Proteomes" id="UP001291623">
    <property type="component" value="Unassembled WGS sequence"/>
</dbReference>
<evidence type="ECO:0000313" key="6">
    <source>
        <dbReference type="EMBL" id="KAK4347433.1"/>
    </source>
</evidence>
<comment type="similarity">
    <text evidence="3">Belongs to the ribose 5-phosphate isomerase family.</text>
</comment>
<dbReference type="Pfam" id="PF06026">
    <property type="entry name" value="Rib_5-P_isom_A"/>
    <property type="match status" value="1"/>
</dbReference>
<gene>
    <name evidence="6" type="ORF">RND71_033772</name>
</gene>
<dbReference type="InterPro" id="IPR050262">
    <property type="entry name" value="Ribose-5P_isomerase"/>
</dbReference>
<evidence type="ECO:0000256" key="1">
    <source>
        <dbReference type="ARBA" id="ARBA00001713"/>
    </source>
</evidence>
<accession>A0AAE1RA29</accession>
<sequence length="371" mass="40975">MAMALAWVSPILSSSTLQSRKQAHFRSSRKSIQRFVTRSSLSDGLFLAAKHAVDSYVKSGMVVGLGSGHASALAIQYLGQQLRAGTIKDVTGIPTCVGSASEAAKAGIPLEQYDDSYKIDLAFDEAHIMEEETLAAIVGRRKLQGDDSIIKEKLEVSFIFCHLPYYPLTSYRLHWLTLMQAILEAADQLVFIIKEKQFKGSVEGSIPVLIKSVNWLETAEEIDDFFLGDAEVWRRPAIGYAGPLGGDFPLVTKEGHNILDVIFTSPMESLVEVAKTLEQIDGVVEHGVIFRKPLLLQPLKSSDLIYFMFLDSLCLTHKMLDGYGFKRVGRLLNMAIELPVEIEVQKISATEGFSLLLDCLNAVPQHLQTDA</sequence>
<keyword evidence="7" id="KW-1185">Reference proteome</keyword>
<dbReference type="Gene3D" id="3.30.70.260">
    <property type="match status" value="1"/>
</dbReference>
<organism evidence="6 7">
    <name type="scientific">Anisodus tanguticus</name>
    <dbReference type="NCBI Taxonomy" id="243964"/>
    <lineage>
        <taxon>Eukaryota</taxon>
        <taxon>Viridiplantae</taxon>
        <taxon>Streptophyta</taxon>
        <taxon>Embryophyta</taxon>
        <taxon>Tracheophyta</taxon>
        <taxon>Spermatophyta</taxon>
        <taxon>Magnoliopsida</taxon>
        <taxon>eudicotyledons</taxon>
        <taxon>Gunneridae</taxon>
        <taxon>Pentapetalae</taxon>
        <taxon>asterids</taxon>
        <taxon>lamiids</taxon>
        <taxon>Solanales</taxon>
        <taxon>Solanaceae</taxon>
        <taxon>Solanoideae</taxon>
        <taxon>Hyoscyameae</taxon>
        <taxon>Anisodus</taxon>
    </lineage>
</organism>
<dbReference type="Gene3D" id="3.40.50.1360">
    <property type="match status" value="1"/>
</dbReference>
<reference evidence="6" key="1">
    <citation type="submission" date="2023-12" db="EMBL/GenBank/DDBJ databases">
        <title>Genome assembly of Anisodus tanguticus.</title>
        <authorList>
            <person name="Wang Y.-J."/>
        </authorList>
    </citation>
    <scope>NUCLEOTIDE SEQUENCE</scope>
    <source>
        <strain evidence="6">KB-2021</strain>
        <tissue evidence="6">Leaf</tissue>
    </source>
</reference>
<comment type="catalytic activity">
    <reaction evidence="1">
        <text>aldehydo-D-ribose 5-phosphate = D-ribulose 5-phosphate</text>
        <dbReference type="Rhea" id="RHEA:14657"/>
        <dbReference type="ChEBI" id="CHEBI:58121"/>
        <dbReference type="ChEBI" id="CHEBI:58273"/>
        <dbReference type="EC" id="5.3.1.6"/>
    </reaction>
</comment>